<feature type="transmembrane region" description="Helical" evidence="1">
    <location>
        <begin position="84"/>
        <end position="102"/>
    </location>
</feature>
<dbReference type="Pfam" id="PF04982">
    <property type="entry name" value="TM_HPP"/>
    <property type="match status" value="1"/>
</dbReference>
<keyword evidence="1" id="KW-0472">Membrane</keyword>
<dbReference type="PANTHER" id="PTHR33741:SF5">
    <property type="entry name" value="TRANSMEMBRANE PROTEIN DDB_G0269096-RELATED"/>
    <property type="match status" value="1"/>
</dbReference>
<comment type="caution">
    <text evidence="3">The sequence shown here is derived from an EMBL/GenBank/DDBJ whole genome shotgun (WGS) entry which is preliminary data.</text>
</comment>
<dbReference type="InterPro" id="IPR007065">
    <property type="entry name" value="HPP"/>
</dbReference>
<evidence type="ECO:0000256" key="1">
    <source>
        <dbReference type="SAM" id="Phobius"/>
    </source>
</evidence>
<dbReference type="EMBL" id="JAATNW010000007">
    <property type="protein sequence ID" value="NMH61052.1"/>
    <property type="molecule type" value="Genomic_DNA"/>
</dbReference>
<dbReference type="RefSeq" id="WP_169211613.1">
    <property type="nucleotide sequence ID" value="NZ_JAATNW010000007.1"/>
</dbReference>
<feature type="transmembrane region" description="Helical" evidence="1">
    <location>
        <begin position="109"/>
        <end position="127"/>
    </location>
</feature>
<keyword evidence="4" id="KW-1185">Reference proteome</keyword>
<protein>
    <submittedName>
        <fullName evidence="3">HPP family protein</fullName>
    </submittedName>
</protein>
<reference evidence="3 4" key="1">
    <citation type="submission" date="2020-03" db="EMBL/GenBank/DDBJ databases">
        <title>Alteromonas ponticola sp. nov., isolated from seawater.</title>
        <authorList>
            <person name="Yoon J.-H."/>
            <person name="Kim Y.-O."/>
        </authorList>
    </citation>
    <scope>NUCLEOTIDE SEQUENCE [LARGE SCALE GENOMIC DNA]</scope>
    <source>
        <strain evidence="3 4">MYP5</strain>
    </source>
</reference>
<evidence type="ECO:0000313" key="4">
    <source>
        <dbReference type="Proteomes" id="UP000709336"/>
    </source>
</evidence>
<keyword evidence="1" id="KW-0812">Transmembrane</keyword>
<organism evidence="3 4">
    <name type="scientific">Alteromonas ponticola</name>
    <dbReference type="NCBI Taxonomy" id="2720613"/>
    <lineage>
        <taxon>Bacteria</taxon>
        <taxon>Pseudomonadati</taxon>
        <taxon>Pseudomonadota</taxon>
        <taxon>Gammaproteobacteria</taxon>
        <taxon>Alteromonadales</taxon>
        <taxon>Alteromonadaceae</taxon>
        <taxon>Alteromonas/Salinimonas group</taxon>
        <taxon>Alteromonas</taxon>
    </lineage>
</organism>
<evidence type="ECO:0000313" key="3">
    <source>
        <dbReference type="EMBL" id="NMH61052.1"/>
    </source>
</evidence>
<feature type="transmembrane region" description="Helical" evidence="1">
    <location>
        <begin position="153"/>
        <end position="174"/>
    </location>
</feature>
<gene>
    <name evidence="3" type="ORF">HCJ96_13535</name>
</gene>
<dbReference type="InterPro" id="IPR058581">
    <property type="entry name" value="TM_HPP"/>
</dbReference>
<accession>A0ABX1R3N3</accession>
<keyword evidence="1" id="KW-1133">Transmembrane helix</keyword>
<feature type="domain" description="HPP transmembrane region" evidence="2">
    <location>
        <begin position="20"/>
        <end position="184"/>
    </location>
</feature>
<evidence type="ECO:0000259" key="2">
    <source>
        <dbReference type="Pfam" id="PF04982"/>
    </source>
</evidence>
<feature type="transmembrane region" description="Helical" evidence="1">
    <location>
        <begin position="58"/>
        <end position="78"/>
    </location>
</feature>
<proteinExistence type="predicted"/>
<name>A0ABX1R3N3_9ALTE</name>
<feature type="transmembrane region" description="Helical" evidence="1">
    <location>
        <begin position="26"/>
        <end position="46"/>
    </location>
</feature>
<sequence length="323" mass="35828">MLQAFIAELRLYAGIPRGTTSLKEKVVSGLTGALGIGLLYLACYVVSQTVVYTFSMSYIDYFMLIPIAATAVLLFSVPHGALSQPWPVIGGNFFSALVGVFCSQYIDSSVIAASFAVGGAILLMNYLRCVHPPGGATALSAVLGGDTIQSLGYYYALFPVLFSGVLMVVLAIALNYPFRWRLYPAHLFHLRNELPRIAPSMRKSEITLEDFITAVNQHDSFIDITEESWVELFELAKQNAEKGTDHPESIAIGRFYSNGQLGKNWSIRYVTDVSSGKSRKHRLTYQTVAGNTLKKSEQCTVDEFRSWAKFEVVKKTGFWERKL</sequence>
<dbReference type="Proteomes" id="UP000709336">
    <property type="component" value="Unassembled WGS sequence"/>
</dbReference>
<dbReference type="PANTHER" id="PTHR33741">
    <property type="entry name" value="TRANSMEMBRANE PROTEIN DDB_G0269096-RELATED"/>
    <property type="match status" value="1"/>
</dbReference>